<protein>
    <recommendedName>
        <fullName evidence="4">DUF3592 domain-containing protein</fullName>
    </recommendedName>
</protein>
<dbReference type="Proteomes" id="UP000189735">
    <property type="component" value="Unassembled WGS sequence"/>
</dbReference>
<dbReference type="RefSeq" id="WP_078714638.1">
    <property type="nucleotide sequence ID" value="NZ_FUYG01000006.1"/>
</dbReference>
<name>A0A1T4Y787_9MICO</name>
<keyword evidence="1" id="KW-0812">Transmembrane</keyword>
<proteinExistence type="predicted"/>
<evidence type="ECO:0000256" key="1">
    <source>
        <dbReference type="SAM" id="Phobius"/>
    </source>
</evidence>
<feature type="transmembrane region" description="Helical" evidence="1">
    <location>
        <begin position="54"/>
        <end position="75"/>
    </location>
</feature>
<feature type="transmembrane region" description="Helical" evidence="1">
    <location>
        <begin position="112"/>
        <end position="138"/>
    </location>
</feature>
<evidence type="ECO:0000313" key="2">
    <source>
        <dbReference type="EMBL" id="SKA97704.1"/>
    </source>
</evidence>
<accession>A0A1T4Y787</accession>
<sequence length="238" mass="25492">MSTVDPSLARSQRTPRRPSLGRVVFLLILLLGGGFGLGYGWGGFGLFDGMGDPPWQSIVGAIAGLAVTVLGSIAWSATVMRRADIGIGYGLSAWFIGGGTGLYLVAQPKGSPALAVTISFALLALGALFLVLGVAAAISRRRQSARDERTMRTGTLAAATVSNKGYDFFRESPRILTTVTFTFVDLQGTQRWVQKTMMIEQGDPVVDGQETRLWYDAANPGDVGGIVVELARERRMRH</sequence>
<keyword evidence="1" id="KW-1133">Transmembrane helix</keyword>
<feature type="transmembrane region" description="Helical" evidence="1">
    <location>
        <begin position="87"/>
        <end position="106"/>
    </location>
</feature>
<organism evidence="2 3">
    <name type="scientific">Agreia bicolorata</name>
    <dbReference type="NCBI Taxonomy" id="110935"/>
    <lineage>
        <taxon>Bacteria</taxon>
        <taxon>Bacillati</taxon>
        <taxon>Actinomycetota</taxon>
        <taxon>Actinomycetes</taxon>
        <taxon>Micrococcales</taxon>
        <taxon>Microbacteriaceae</taxon>
        <taxon>Agreia</taxon>
    </lineage>
</organism>
<evidence type="ECO:0000313" key="3">
    <source>
        <dbReference type="Proteomes" id="UP000189735"/>
    </source>
</evidence>
<feature type="transmembrane region" description="Helical" evidence="1">
    <location>
        <begin position="20"/>
        <end position="42"/>
    </location>
</feature>
<dbReference type="EMBL" id="FUYG01000006">
    <property type="protein sequence ID" value="SKA97704.1"/>
    <property type="molecule type" value="Genomic_DNA"/>
</dbReference>
<keyword evidence="1" id="KW-0472">Membrane</keyword>
<evidence type="ECO:0008006" key="4">
    <source>
        <dbReference type="Google" id="ProtNLM"/>
    </source>
</evidence>
<dbReference type="AlphaFoldDB" id="A0A1T4Y787"/>
<gene>
    <name evidence="2" type="ORF">SAMN06295879_2428</name>
</gene>
<reference evidence="3" key="1">
    <citation type="submission" date="2017-02" db="EMBL/GenBank/DDBJ databases">
        <authorList>
            <person name="Varghese N."/>
            <person name="Submissions S."/>
        </authorList>
    </citation>
    <scope>NUCLEOTIDE SEQUENCE [LARGE SCALE GENOMIC DNA]</scope>
    <source>
        <strain evidence="3">VKM Ac-2052</strain>
    </source>
</reference>